<feature type="transmembrane region" description="Helical" evidence="2">
    <location>
        <begin position="28"/>
        <end position="53"/>
    </location>
</feature>
<evidence type="ECO:0000313" key="4">
    <source>
        <dbReference type="Proteomes" id="UP000004382"/>
    </source>
</evidence>
<dbReference type="RefSeq" id="WP_003600298.1">
    <property type="nucleotide sequence ID" value="NZ_AGJK01000062.1"/>
</dbReference>
<evidence type="ECO:0000256" key="2">
    <source>
        <dbReference type="SAM" id="Phobius"/>
    </source>
</evidence>
<accession>H1KJ51</accession>
<organism evidence="3 4">
    <name type="scientific">Methylorubrum extorquens DSM 13060</name>
    <dbReference type="NCBI Taxonomy" id="882800"/>
    <lineage>
        <taxon>Bacteria</taxon>
        <taxon>Pseudomonadati</taxon>
        <taxon>Pseudomonadota</taxon>
        <taxon>Alphaproteobacteria</taxon>
        <taxon>Hyphomicrobiales</taxon>
        <taxon>Methylobacteriaceae</taxon>
        <taxon>Methylorubrum</taxon>
    </lineage>
</organism>
<gene>
    <name evidence="3" type="ORF">MetexDRAFT_2663</name>
</gene>
<proteinExistence type="predicted"/>
<evidence type="ECO:0000256" key="1">
    <source>
        <dbReference type="SAM" id="MobiDB-lite"/>
    </source>
</evidence>
<keyword evidence="2" id="KW-0472">Membrane</keyword>
<name>H1KJ51_METEX</name>
<feature type="region of interest" description="Disordered" evidence="1">
    <location>
        <begin position="1"/>
        <end position="22"/>
    </location>
</feature>
<dbReference type="GeneID" id="72992980"/>
<dbReference type="EMBL" id="AGJK01000062">
    <property type="protein sequence ID" value="EHP92430.1"/>
    <property type="molecule type" value="Genomic_DNA"/>
</dbReference>
<keyword evidence="2" id="KW-1133">Transmembrane helix</keyword>
<dbReference type="PATRIC" id="fig|882800.3.peg.2614"/>
<evidence type="ECO:0000313" key="3">
    <source>
        <dbReference type="EMBL" id="EHP92430.1"/>
    </source>
</evidence>
<keyword evidence="2" id="KW-0812">Transmembrane</keyword>
<reference evidence="3 4" key="1">
    <citation type="submission" date="2011-09" db="EMBL/GenBank/DDBJ databases">
        <title>The draft genome of Methylobacterium extorquens DSM 13060.</title>
        <authorList>
            <consortium name="US DOE Joint Genome Institute (JGI-PGF)"/>
            <person name="Lucas S."/>
            <person name="Han J."/>
            <person name="Lapidus A."/>
            <person name="Cheng J.-F."/>
            <person name="Goodwin L."/>
            <person name="Pitluck S."/>
            <person name="Peters L."/>
            <person name="Land M.L."/>
            <person name="Hauser L."/>
            <person name="Koskimaki J."/>
            <person name="Halonen O."/>
            <person name="Pirttila A."/>
            <person name="Frank C."/>
            <person name="Woyke T.J."/>
        </authorList>
    </citation>
    <scope>NUCLEOTIDE SEQUENCE [LARGE SCALE GENOMIC DNA]</scope>
    <source>
        <strain evidence="3 4">DSM 13060</strain>
    </source>
</reference>
<dbReference type="AlphaFoldDB" id="H1KJ51"/>
<sequence length="57" mass="6112" precursor="true">MGSKKLARKTATLVSDGPKGRRRVRKHVLAAATRSFVLAAGMLVAFWTAVFLLGAMP</sequence>
<protein>
    <submittedName>
        <fullName evidence="3">Uncharacterized protein</fullName>
    </submittedName>
</protein>
<comment type="caution">
    <text evidence="3">The sequence shown here is derived from an EMBL/GenBank/DDBJ whole genome shotgun (WGS) entry which is preliminary data.</text>
</comment>
<dbReference type="Proteomes" id="UP000004382">
    <property type="component" value="Unassembled WGS sequence"/>
</dbReference>